<sequence length="276" mass="32199">MDEEQNDIAPSFTELGMEEYDETNDIIRQNVQELWEFWQKKECTCRKSKTKKKTCYEKIGFYYFFKRQEECHDMSHNNLDTWIMGQLASFAYNKLQESDNLITDNRIKYQYRYDAHHIMCLTAYLKLTGISSCRLDRIKSHIKNNGIVEIIHGNIGRTSIRPDRVVIDNKMKQDINNYLHNYANIYGFPSPGRNMKNDVMPIISLPTDMTYTSLKPAFIAAVAPSIYNKYAVNHPVRLACLAKHLIINPIANIIILAFFLKRNKGASRPVQDLTNR</sequence>
<evidence type="ECO:0000313" key="1">
    <source>
        <dbReference type="EMBL" id="CAG8635997.1"/>
    </source>
</evidence>
<gene>
    <name evidence="1" type="ORF">CPELLU_LOCUS8623</name>
</gene>
<protein>
    <submittedName>
        <fullName evidence="1">6016_t:CDS:1</fullName>
    </submittedName>
</protein>
<name>A0A9N9DDE7_9GLOM</name>
<evidence type="ECO:0000313" key="2">
    <source>
        <dbReference type="Proteomes" id="UP000789759"/>
    </source>
</evidence>
<dbReference type="EMBL" id="CAJVQA010006195">
    <property type="protein sequence ID" value="CAG8635997.1"/>
    <property type="molecule type" value="Genomic_DNA"/>
</dbReference>
<comment type="caution">
    <text evidence="1">The sequence shown here is derived from an EMBL/GenBank/DDBJ whole genome shotgun (WGS) entry which is preliminary data.</text>
</comment>
<keyword evidence="2" id="KW-1185">Reference proteome</keyword>
<accession>A0A9N9DDE7</accession>
<dbReference type="Proteomes" id="UP000789759">
    <property type="component" value="Unassembled WGS sequence"/>
</dbReference>
<proteinExistence type="predicted"/>
<dbReference type="AlphaFoldDB" id="A0A9N9DDE7"/>
<organism evidence="1 2">
    <name type="scientific">Cetraspora pellucida</name>
    <dbReference type="NCBI Taxonomy" id="1433469"/>
    <lineage>
        <taxon>Eukaryota</taxon>
        <taxon>Fungi</taxon>
        <taxon>Fungi incertae sedis</taxon>
        <taxon>Mucoromycota</taxon>
        <taxon>Glomeromycotina</taxon>
        <taxon>Glomeromycetes</taxon>
        <taxon>Diversisporales</taxon>
        <taxon>Gigasporaceae</taxon>
        <taxon>Cetraspora</taxon>
    </lineage>
</organism>
<reference evidence="1" key="1">
    <citation type="submission" date="2021-06" db="EMBL/GenBank/DDBJ databases">
        <authorList>
            <person name="Kallberg Y."/>
            <person name="Tangrot J."/>
            <person name="Rosling A."/>
        </authorList>
    </citation>
    <scope>NUCLEOTIDE SEQUENCE</scope>
    <source>
        <strain evidence="1">FL966</strain>
    </source>
</reference>